<protein>
    <recommendedName>
        <fullName evidence="4">Restriction system protein</fullName>
    </recommendedName>
</protein>
<proteinExistence type="predicted"/>
<evidence type="ECO:0008006" key="4">
    <source>
        <dbReference type="Google" id="ProtNLM"/>
    </source>
</evidence>
<organism evidence="2 3">
    <name type="scientific">Mycobacterium marinum</name>
    <dbReference type="NCBI Taxonomy" id="1781"/>
    <lineage>
        <taxon>Bacteria</taxon>
        <taxon>Bacillati</taxon>
        <taxon>Actinomycetota</taxon>
        <taxon>Actinomycetes</taxon>
        <taxon>Mycobacteriales</taxon>
        <taxon>Mycobacteriaceae</taxon>
        <taxon>Mycobacterium</taxon>
        <taxon>Mycobacterium ulcerans group</taxon>
    </lineage>
</organism>
<dbReference type="EMBL" id="PEDF01000212">
    <property type="protein sequence ID" value="RFZ32248.1"/>
    <property type="molecule type" value="Genomic_DNA"/>
</dbReference>
<evidence type="ECO:0000313" key="2">
    <source>
        <dbReference type="EMBL" id="RFZ32248.1"/>
    </source>
</evidence>
<reference evidence="2 3" key="1">
    <citation type="journal article" date="2018" name="Sci. Rep.">
        <title>Extensive genomic diversity among Mycobacterium marinum strains revealed by whole genome sequencing.</title>
        <authorList>
            <person name="Das S."/>
            <person name="Pettersson B.M."/>
            <person name="Behra P.R."/>
            <person name="Mallick A."/>
            <person name="Cheramie M."/>
            <person name="Ramesh M."/>
            <person name="Shirreff L."/>
            <person name="DuCote T."/>
            <person name="Dasgupta S."/>
            <person name="Ennis D.G."/>
            <person name="Kirsebom L.A."/>
        </authorList>
    </citation>
    <scope>NUCLEOTIDE SEQUENCE [LARGE SCALE GENOMIC DNA]</scope>
    <source>
        <strain evidence="2 3">Davis1</strain>
    </source>
</reference>
<sequence>MGRRRGFFAELQHQQRLAEQRQRREQAAAVREYNRAVREHERAVRDHERAVREHDKAVVRVHQEMQRASAEMMTAEAGDTFEQIDSILASTLDFDDYVDIDSLKQAVEHPPFGHDDLVRPLPAPKLELPPPEPKFEPPPQPTGLRKVFSKKAHAEAVEAARVAWAASHQQWADYVQRVLPAKNRELQAQHAAAEKVRRDKLTAAEAAYQQQCAERERAVHEANARLDAFRQALAVGDPDAIDEYVGLVLSNSVYPKVFQVDHDYSFDAGFGELIVDVTVPPPVDIPTVKSYKYVAASDEIRETKCTQKEQRDRYNGAVAAVAVRTFHEIFEADRQERIKTVSLTVKTTAVNPGTGLEEEFVFVRAAADRDEFTRFELANVDPTETLAHMRSSVSKNAFGLKPVSTARGVR</sequence>
<accession>A0A3E2MMZ5</accession>
<comment type="caution">
    <text evidence="2">The sequence shown here is derived from an EMBL/GenBank/DDBJ whole genome shotgun (WGS) entry which is preliminary data.</text>
</comment>
<evidence type="ECO:0000313" key="3">
    <source>
        <dbReference type="Proteomes" id="UP000257451"/>
    </source>
</evidence>
<dbReference type="RefSeq" id="WP_117433489.1">
    <property type="nucleotide sequence ID" value="NZ_PEDF01000212.1"/>
</dbReference>
<feature type="coiled-coil region" evidence="1">
    <location>
        <begin position="23"/>
        <end position="57"/>
    </location>
</feature>
<dbReference type="AlphaFoldDB" id="A0A3E2MMZ5"/>
<keyword evidence="1" id="KW-0175">Coiled coil</keyword>
<dbReference type="Proteomes" id="UP000257451">
    <property type="component" value="Unassembled WGS sequence"/>
</dbReference>
<evidence type="ECO:0000256" key="1">
    <source>
        <dbReference type="SAM" id="Coils"/>
    </source>
</evidence>
<name>A0A3E2MMZ5_MYCMR</name>
<gene>
    <name evidence="2" type="ORF">DAVIS_05395</name>
</gene>